<dbReference type="STRING" id="407821.A0A087TSH1"/>
<gene>
    <name evidence="3" type="ORF">X975_10742</name>
</gene>
<name>A0A087TSH1_STEMI</name>
<dbReference type="OMA" id="DSTCYIA"/>
<keyword evidence="1" id="KW-1133">Transmembrane helix</keyword>
<dbReference type="AlphaFoldDB" id="A0A087TSH1"/>
<dbReference type="SMART" id="SM00397">
    <property type="entry name" value="t_SNARE"/>
    <property type="match status" value="1"/>
</dbReference>
<dbReference type="CDD" id="cd15852">
    <property type="entry name" value="SNARE_Syntaxin8"/>
    <property type="match status" value="1"/>
</dbReference>
<evidence type="ECO:0000256" key="1">
    <source>
        <dbReference type="SAM" id="Phobius"/>
    </source>
</evidence>
<dbReference type="SUPFAM" id="SSF58038">
    <property type="entry name" value="SNARE fusion complex"/>
    <property type="match status" value="1"/>
</dbReference>
<dbReference type="EMBL" id="KK116537">
    <property type="protein sequence ID" value="KFM68060.1"/>
    <property type="molecule type" value="Genomic_DNA"/>
</dbReference>
<dbReference type="Proteomes" id="UP000054359">
    <property type="component" value="Unassembled WGS sequence"/>
</dbReference>
<dbReference type="InterPro" id="IPR000727">
    <property type="entry name" value="T_SNARE_dom"/>
</dbReference>
<sequence length="234" mass="26607">MAFKPDSWMISYNACEALGREVMEQISYRNQQHKNSVASSKANAHARKLIKKYDDSMKSLKQTLLASKSVITEAEFERRQRLLDTLSSKRLHIDDAFNCREEGGSRNALLGGNLSGHSSNVWDIEESEATKDLTVDEIREQQKLAIKEQDKGLDTLYDVVVRQKQMAQNIGQELDLQNEIIEDIVDHADDTRKRLITETRHVTIVDRKSGTCCYWVIIMLLFIAIAVVALIPGK</sequence>
<keyword evidence="4" id="KW-1185">Reference proteome</keyword>
<feature type="domain" description="T-SNARE coiled-coil homology" evidence="2">
    <location>
        <begin position="143"/>
        <end position="205"/>
    </location>
</feature>
<protein>
    <submittedName>
        <fullName evidence="3">Syntaxin-8</fullName>
    </submittedName>
</protein>
<dbReference type="PROSITE" id="PS50192">
    <property type="entry name" value="T_SNARE"/>
    <property type="match status" value="1"/>
</dbReference>
<evidence type="ECO:0000259" key="2">
    <source>
        <dbReference type="PROSITE" id="PS50192"/>
    </source>
</evidence>
<dbReference type="InterPro" id="IPR041875">
    <property type="entry name" value="Syntaxin-8_SNARE"/>
</dbReference>
<keyword evidence="1" id="KW-0812">Transmembrane</keyword>
<reference evidence="3 4" key="1">
    <citation type="submission" date="2013-11" db="EMBL/GenBank/DDBJ databases">
        <title>Genome sequencing of Stegodyphus mimosarum.</title>
        <authorList>
            <person name="Bechsgaard J."/>
        </authorList>
    </citation>
    <scope>NUCLEOTIDE SEQUENCE [LARGE SCALE GENOMIC DNA]</scope>
</reference>
<evidence type="ECO:0000313" key="4">
    <source>
        <dbReference type="Proteomes" id="UP000054359"/>
    </source>
</evidence>
<accession>A0A087TSH1</accession>
<dbReference type="OrthoDB" id="428895at2759"/>
<dbReference type="Gene3D" id="1.20.5.110">
    <property type="match status" value="1"/>
</dbReference>
<feature type="transmembrane region" description="Helical" evidence="1">
    <location>
        <begin position="214"/>
        <end position="233"/>
    </location>
</feature>
<keyword evidence="1" id="KW-0472">Membrane</keyword>
<proteinExistence type="predicted"/>
<feature type="non-terminal residue" evidence="3">
    <location>
        <position position="234"/>
    </location>
</feature>
<organism evidence="3 4">
    <name type="scientific">Stegodyphus mimosarum</name>
    <name type="common">African social velvet spider</name>
    <dbReference type="NCBI Taxonomy" id="407821"/>
    <lineage>
        <taxon>Eukaryota</taxon>
        <taxon>Metazoa</taxon>
        <taxon>Ecdysozoa</taxon>
        <taxon>Arthropoda</taxon>
        <taxon>Chelicerata</taxon>
        <taxon>Arachnida</taxon>
        <taxon>Araneae</taxon>
        <taxon>Araneomorphae</taxon>
        <taxon>Entelegynae</taxon>
        <taxon>Eresoidea</taxon>
        <taxon>Eresidae</taxon>
        <taxon>Stegodyphus</taxon>
    </lineage>
</organism>
<evidence type="ECO:0000313" key="3">
    <source>
        <dbReference type="EMBL" id="KFM68060.1"/>
    </source>
</evidence>